<gene>
    <name evidence="3" type="ORF">PXEA_LOCUS20263</name>
</gene>
<proteinExistence type="predicted"/>
<dbReference type="Proteomes" id="UP000784294">
    <property type="component" value="Unassembled WGS sequence"/>
</dbReference>
<comment type="caution">
    <text evidence="3">The sequence shown here is derived from an EMBL/GenBank/DDBJ whole genome shotgun (WGS) entry which is preliminary data.</text>
</comment>
<protein>
    <recommendedName>
        <fullName evidence="5">BZIP domain-containing protein</fullName>
    </recommendedName>
</protein>
<dbReference type="EMBL" id="CAAALY010082986">
    <property type="protein sequence ID" value="VEL26823.1"/>
    <property type="molecule type" value="Genomic_DNA"/>
</dbReference>
<evidence type="ECO:0000313" key="4">
    <source>
        <dbReference type="Proteomes" id="UP000784294"/>
    </source>
</evidence>
<feature type="chain" id="PRO_5018988399" description="BZIP domain-containing protein" evidence="2">
    <location>
        <begin position="20"/>
        <end position="176"/>
    </location>
</feature>
<organism evidence="3 4">
    <name type="scientific">Protopolystoma xenopodis</name>
    <dbReference type="NCBI Taxonomy" id="117903"/>
    <lineage>
        <taxon>Eukaryota</taxon>
        <taxon>Metazoa</taxon>
        <taxon>Spiralia</taxon>
        <taxon>Lophotrochozoa</taxon>
        <taxon>Platyhelminthes</taxon>
        <taxon>Monogenea</taxon>
        <taxon>Polyopisthocotylea</taxon>
        <taxon>Polystomatidea</taxon>
        <taxon>Polystomatidae</taxon>
        <taxon>Protopolystoma</taxon>
    </lineage>
</organism>
<accession>A0A448X3F6</accession>
<reference evidence="3" key="1">
    <citation type="submission" date="2018-11" db="EMBL/GenBank/DDBJ databases">
        <authorList>
            <consortium name="Pathogen Informatics"/>
        </authorList>
    </citation>
    <scope>NUCLEOTIDE SEQUENCE</scope>
</reference>
<evidence type="ECO:0000256" key="1">
    <source>
        <dbReference type="SAM" id="Coils"/>
    </source>
</evidence>
<keyword evidence="1" id="KW-0175">Coiled coil</keyword>
<sequence>MGYFCRLLFLDLLSGPESGLLGPTDSSSVSIVHQEHQHINQARQASVRPNSNPSPSPEAKISIWPSDWDGLPLHVDRVTARLHARRRKEQREQRRQLTRQEELVAELKRRTEQLALLTEEARRLEEELKLSRQIHFQQHKIQQILPLPTFQQQQLRLQSHLLHSALSGFDPENMVI</sequence>
<keyword evidence="2" id="KW-0732">Signal</keyword>
<evidence type="ECO:0008006" key="5">
    <source>
        <dbReference type="Google" id="ProtNLM"/>
    </source>
</evidence>
<name>A0A448X3F6_9PLAT</name>
<feature type="coiled-coil region" evidence="1">
    <location>
        <begin position="80"/>
        <end position="134"/>
    </location>
</feature>
<evidence type="ECO:0000313" key="3">
    <source>
        <dbReference type="EMBL" id="VEL26823.1"/>
    </source>
</evidence>
<keyword evidence="4" id="KW-1185">Reference proteome</keyword>
<dbReference type="AlphaFoldDB" id="A0A448X3F6"/>
<evidence type="ECO:0000256" key="2">
    <source>
        <dbReference type="SAM" id="SignalP"/>
    </source>
</evidence>
<feature type="signal peptide" evidence="2">
    <location>
        <begin position="1"/>
        <end position="19"/>
    </location>
</feature>